<dbReference type="AlphaFoldDB" id="A0A9P6BBW8"/>
<gene>
    <name evidence="1" type="ORF">CPB83DRAFT_900810</name>
</gene>
<comment type="caution">
    <text evidence="1">The sequence shown here is derived from an EMBL/GenBank/DDBJ whole genome shotgun (WGS) entry which is preliminary data.</text>
</comment>
<protein>
    <submittedName>
        <fullName evidence="1">Uncharacterized protein</fullName>
    </submittedName>
</protein>
<accession>A0A9P6BBW8</accession>
<reference evidence="1" key="1">
    <citation type="submission" date="2020-11" db="EMBL/GenBank/DDBJ databases">
        <authorList>
            <consortium name="DOE Joint Genome Institute"/>
            <person name="Ahrendt S."/>
            <person name="Riley R."/>
            <person name="Andreopoulos W."/>
            <person name="Labutti K."/>
            <person name="Pangilinan J."/>
            <person name="Ruiz-Duenas F.J."/>
            <person name="Barrasa J.M."/>
            <person name="Sanchez-Garcia M."/>
            <person name="Camarero S."/>
            <person name="Miyauchi S."/>
            <person name="Serrano A."/>
            <person name="Linde D."/>
            <person name="Babiker R."/>
            <person name="Drula E."/>
            <person name="Ayuso-Fernandez I."/>
            <person name="Pacheco R."/>
            <person name="Padilla G."/>
            <person name="Ferreira P."/>
            <person name="Barriuso J."/>
            <person name="Kellner H."/>
            <person name="Castanera R."/>
            <person name="Alfaro M."/>
            <person name="Ramirez L."/>
            <person name="Pisabarro A.G."/>
            <person name="Kuo A."/>
            <person name="Tritt A."/>
            <person name="Lipzen A."/>
            <person name="He G."/>
            <person name="Yan M."/>
            <person name="Ng V."/>
            <person name="Cullen D."/>
            <person name="Martin F."/>
            <person name="Rosso M.-N."/>
            <person name="Henrissat B."/>
            <person name="Hibbett D."/>
            <person name="Martinez A.T."/>
            <person name="Grigoriev I.V."/>
        </authorList>
    </citation>
    <scope>NUCLEOTIDE SEQUENCE</scope>
    <source>
        <strain evidence="1">CBS 506.95</strain>
    </source>
</reference>
<dbReference type="Proteomes" id="UP000807306">
    <property type="component" value="Unassembled WGS sequence"/>
</dbReference>
<evidence type="ECO:0000313" key="1">
    <source>
        <dbReference type="EMBL" id="KAF9521366.1"/>
    </source>
</evidence>
<organism evidence="1 2">
    <name type="scientific">Crepidotus variabilis</name>
    <dbReference type="NCBI Taxonomy" id="179855"/>
    <lineage>
        <taxon>Eukaryota</taxon>
        <taxon>Fungi</taxon>
        <taxon>Dikarya</taxon>
        <taxon>Basidiomycota</taxon>
        <taxon>Agaricomycotina</taxon>
        <taxon>Agaricomycetes</taxon>
        <taxon>Agaricomycetidae</taxon>
        <taxon>Agaricales</taxon>
        <taxon>Agaricineae</taxon>
        <taxon>Crepidotaceae</taxon>
        <taxon>Crepidotus</taxon>
    </lineage>
</organism>
<proteinExistence type="predicted"/>
<sequence length="438" mass="48402">MQSPASSSSLVSEGSRVFIQPVRASPRQLPSNSSRAACHRVEPYPASSTGKARLLKNSYRPNICNFCRQGGFIRVCIRCLVFAACVCIDEEHIQGCLPNRYIIENNFVCPTCAQHDGLGLAYPLPSRSGASSYSGVDTSPLIMLSVFMDDGKHFVSAVNLIEGQMTGYYHGKESESLIISLPFKDLGCSQISKEIKSIRTQMQTFVKKHPHCRLVFLLQTHADPASGNLIYGPKKGAPAEAVLDILFPGRFLPSLKLSKSTLLLNTCGGFVAFNPRGLSEIGNLKSFDAAFAPDGPNIDPLLVARALFYPIVDFYVMGQEPVAKVLKRCAQVELLSHAAALAWNRGSLYRLQGAPLRHRPNGTPIRCSICSQPGDYHTFIKETGQVVFRCRFQNKEHASKNNEKRKWAVQLLQNDVGREILEPRNGHYRSILFKESDA</sequence>
<dbReference type="OrthoDB" id="3061137at2759"/>
<keyword evidence="2" id="KW-1185">Reference proteome</keyword>
<name>A0A9P6BBW8_9AGAR</name>
<evidence type="ECO:0000313" key="2">
    <source>
        <dbReference type="Proteomes" id="UP000807306"/>
    </source>
</evidence>
<dbReference type="EMBL" id="MU158102">
    <property type="protein sequence ID" value="KAF9521366.1"/>
    <property type="molecule type" value="Genomic_DNA"/>
</dbReference>